<reference evidence="1 2" key="1">
    <citation type="journal article" date="2012" name="Genome Biol.">
        <title>Sequencing three crocodilian genomes to illuminate the evolution of archosaurs and amniotes.</title>
        <authorList>
            <person name="St John J.A."/>
            <person name="Braun E.L."/>
            <person name="Isberg S.R."/>
            <person name="Miles L.G."/>
            <person name="Chong A.Y."/>
            <person name="Gongora J."/>
            <person name="Dalzell P."/>
            <person name="Moran C."/>
            <person name="Bed'hom B."/>
            <person name="Abzhanov A."/>
            <person name="Burgess S.C."/>
            <person name="Cooksey A.M."/>
            <person name="Castoe T.A."/>
            <person name="Crawford N.G."/>
            <person name="Densmore L.D."/>
            <person name="Drew J.C."/>
            <person name="Edwards S.V."/>
            <person name="Faircloth B.C."/>
            <person name="Fujita M.K."/>
            <person name="Greenwold M.J."/>
            <person name="Hoffmann F.G."/>
            <person name="Howard J.M."/>
            <person name="Iguchi T."/>
            <person name="Janes D.E."/>
            <person name="Khan S.Y."/>
            <person name="Kohno S."/>
            <person name="de Koning A.J."/>
            <person name="Lance S.L."/>
            <person name="McCarthy F.M."/>
            <person name="McCormack J.E."/>
            <person name="Merchant M.E."/>
            <person name="Peterson D.G."/>
            <person name="Pollock D.D."/>
            <person name="Pourmand N."/>
            <person name="Raney B.J."/>
            <person name="Roessler K.A."/>
            <person name="Sanford J.R."/>
            <person name="Sawyer R.H."/>
            <person name="Schmidt C.J."/>
            <person name="Triplett E.W."/>
            <person name="Tuberville T.D."/>
            <person name="Venegas-Anaya M."/>
            <person name="Howard J.T."/>
            <person name="Jarvis E.D."/>
            <person name="Guillette L.J.Jr."/>
            <person name="Glenn T.C."/>
            <person name="Green R.E."/>
            <person name="Ray D.A."/>
        </authorList>
    </citation>
    <scope>NUCLEOTIDE SEQUENCE [LARGE SCALE GENOMIC DNA]</scope>
    <source>
        <strain evidence="1">KSC_2009_1</strain>
    </source>
</reference>
<dbReference type="EMBL" id="AKHW03005657">
    <property type="protein sequence ID" value="KYO26184.1"/>
    <property type="molecule type" value="Genomic_DNA"/>
</dbReference>
<name>A0A151MNS7_ALLMI</name>
<gene>
    <name evidence="1" type="ORF">Y1Q_0003920</name>
</gene>
<proteinExistence type="predicted"/>
<evidence type="ECO:0000313" key="2">
    <source>
        <dbReference type="Proteomes" id="UP000050525"/>
    </source>
</evidence>
<evidence type="ECO:0000313" key="1">
    <source>
        <dbReference type="EMBL" id="KYO26184.1"/>
    </source>
</evidence>
<keyword evidence="2" id="KW-1185">Reference proteome</keyword>
<accession>A0A151MNS7</accession>
<dbReference type="AlphaFoldDB" id="A0A151MNS7"/>
<comment type="caution">
    <text evidence="1">The sequence shown here is derived from an EMBL/GenBank/DDBJ whole genome shotgun (WGS) entry which is preliminary data.</text>
</comment>
<organism evidence="1 2">
    <name type="scientific">Alligator mississippiensis</name>
    <name type="common">American alligator</name>
    <dbReference type="NCBI Taxonomy" id="8496"/>
    <lineage>
        <taxon>Eukaryota</taxon>
        <taxon>Metazoa</taxon>
        <taxon>Chordata</taxon>
        <taxon>Craniata</taxon>
        <taxon>Vertebrata</taxon>
        <taxon>Euteleostomi</taxon>
        <taxon>Archelosauria</taxon>
        <taxon>Archosauria</taxon>
        <taxon>Crocodylia</taxon>
        <taxon>Alligatoridae</taxon>
        <taxon>Alligatorinae</taxon>
        <taxon>Alligator</taxon>
    </lineage>
</organism>
<sequence length="77" mass="8865">MNNKSKNEVLQQEEGRTASCLLDQKIHFAVSWDELSTDLSPQPFSGSVLREWKWRSELSQLILRENGLAQDKCDICL</sequence>
<dbReference type="Proteomes" id="UP000050525">
    <property type="component" value="Unassembled WGS sequence"/>
</dbReference>
<protein>
    <submittedName>
        <fullName evidence="1">Uncharacterized protein</fullName>
    </submittedName>
</protein>